<dbReference type="InterPro" id="IPR002935">
    <property type="entry name" value="SAM_O-MeTrfase"/>
</dbReference>
<name>A0ABZ2LG73_9BACT</name>
<keyword evidence="5" id="KW-1185">Reference proteome</keyword>
<keyword evidence="3" id="KW-0949">S-adenosyl-L-methionine</keyword>
<evidence type="ECO:0000256" key="3">
    <source>
        <dbReference type="ARBA" id="ARBA00022691"/>
    </source>
</evidence>
<dbReference type="Proteomes" id="UP001374803">
    <property type="component" value="Chromosome"/>
</dbReference>
<dbReference type="PANTHER" id="PTHR43167">
    <property type="entry name" value="PUTATIVE (AFU_ORTHOLOGUE AFUA_6G01830)-RELATED"/>
    <property type="match status" value="1"/>
</dbReference>
<dbReference type="GO" id="GO:0032259">
    <property type="term" value="P:methylation"/>
    <property type="evidence" value="ECO:0007669"/>
    <property type="project" value="UniProtKB-KW"/>
</dbReference>
<protein>
    <submittedName>
        <fullName evidence="4">Class I SAM-dependent methyltransferase</fullName>
        <ecNumber evidence="4">2.1.1.-</ecNumber>
    </submittedName>
</protein>
<proteinExistence type="predicted"/>
<gene>
    <name evidence="4" type="ORF">LVJ94_15120</name>
</gene>
<dbReference type="Gene3D" id="3.40.50.150">
    <property type="entry name" value="Vaccinia Virus protein VP39"/>
    <property type="match status" value="1"/>
</dbReference>
<dbReference type="EMBL" id="CP089983">
    <property type="protein sequence ID" value="WXB08564.1"/>
    <property type="molecule type" value="Genomic_DNA"/>
</dbReference>
<evidence type="ECO:0000256" key="1">
    <source>
        <dbReference type="ARBA" id="ARBA00022603"/>
    </source>
</evidence>
<evidence type="ECO:0000313" key="5">
    <source>
        <dbReference type="Proteomes" id="UP001374803"/>
    </source>
</evidence>
<dbReference type="GO" id="GO:0008168">
    <property type="term" value="F:methyltransferase activity"/>
    <property type="evidence" value="ECO:0007669"/>
    <property type="project" value="UniProtKB-KW"/>
</dbReference>
<dbReference type="CDD" id="cd02440">
    <property type="entry name" value="AdoMet_MTases"/>
    <property type="match status" value="1"/>
</dbReference>
<keyword evidence="2 4" id="KW-0808">Transferase</keyword>
<dbReference type="Pfam" id="PF13578">
    <property type="entry name" value="Methyltransf_24"/>
    <property type="match status" value="1"/>
</dbReference>
<dbReference type="RefSeq" id="WP_394838236.1">
    <property type="nucleotide sequence ID" value="NZ_CP089929.1"/>
</dbReference>
<accession>A0ABZ2LG73</accession>
<dbReference type="SUPFAM" id="SSF53335">
    <property type="entry name" value="S-adenosyl-L-methionine-dependent methyltransferases"/>
    <property type="match status" value="1"/>
</dbReference>
<reference evidence="4" key="1">
    <citation type="submission" date="2021-12" db="EMBL/GenBank/DDBJ databases">
        <title>Discovery of the Pendulisporaceae a myxobacterial family with distinct sporulation behavior and unique specialized metabolism.</title>
        <authorList>
            <person name="Garcia R."/>
            <person name="Popoff A."/>
            <person name="Bader C.D."/>
            <person name="Loehr J."/>
            <person name="Walesch S."/>
            <person name="Walt C."/>
            <person name="Boldt J."/>
            <person name="Bunk B."/>
            <person name="Haeckl F.J.F.P.J."/>
            <person name="Gunesch A.P."/>
            <person name="Birkelbach J."/>
            <person name="Nuebel U."/>
            <person name="Pietschmann T."/>
            <person name="Bach T."/>
            <person name="Mueller R."/>
        </authorList>
    </citation>
    <scope>NUCLEOTIDE SEQUENCE</scope>
    <source>
        <strain evidence="4">MSr11367</strain>
    </source>
</reference>
<keyword evidence="1 4" id="KW-0489">Methyltransferase</keyword>
<sequence length="214" mass="23676">MDPKLQKILESYEERAAAEASVLRSLPSEELERRIDEFLIPVGPDTGKFLHTLVKSSRATCVVEIGASYGYSTLWLADAARLTGGKVHSFELSSSKVEYAQEKLRSVGLDGFVQFHVGDVFDHLPSLAGPIDLVLIDCWKVLYEPCFELVHPKLADEGIVVADNMLYPVESRPDAQKYQKLVRSKPDMESVALPMGSGIDVARRRSSTPVRSLA</sequence>
<dbReference type="PROSITE" id="PS51682">
    <property type="entry name" value="SAM_OMT_I"/>
    <property type="match status" value="1"/>
</dbReference>
<dbReference type="PANTHER" id="PTHR43167:SF1">
    <property type="entry name" value="PUTATIVE (AFU_ORTHOLOGUE AFUA_6G01830)-RELATED"/>
    <property type="match status" value="1"/>
</dbReference>
<dbReference type="InterPro" id="IPR029063">
    <property type="entry name" value="SAM-dependent_MTases_sf"/>
</dbReference>
<dbReference type="EC" id="2.1.1.-" evidence="4"/>
<organism evidence="4 5">
    <name type="scientific">Pendulispora rubella</name>
    <dbReference type="NCBI Taxonomy" id="2741070"/>
    <lineage>
        <taxon>Bacteria</taxon>
        <taxon>Pseudomonadati</taxon>
        <taxon>Myxococcota</taxon>
        <taxon>Myxococcia</taxon>
        <taxon>Myxococcales</taxon>
        <taxon>Sorangiineae</taxon>
        <taxon>Pendulisporaceae</taxon>
        <taxon>Pendulispora</taxon>
    </lineage>
</organism>
<evidence type="ECO:0000313" key="4">
    <source>
        <dbReference type="EMBL" id="WXB08564.1"/>
    </source>
</evidence>
<evidence type="ECO:0000256" key="2">
    <source>
        <dbReference type="ARBA" id="ARBA00022679"/>
    </source>
</evidence>